<dbReference type="EMBL" id="PGUY01000014">
    <property type="protein sequence ID" value="PLT30927.1"/>
    <property type="molecule type" value="Genomic_DNA"/>
</dbReference>
<proteinExistence type="inferred from homology"/>
<comment type="caution">
    <text evidence="7">The sequence shown here is derived from an EMBL/GenBank/DDBJ whole genome shotgun (WGS) entry which is preliminary data.</text>
</comment>
<dbReference type="PANTHER" id="PTHR43701:SF13">
    <property type="entry name" value="MEMBRANE TRANSPORTER PROTEIN YRKJ-RELATED"/>
    <property type="match status" value="1"/>
</dbReference>
<dbReference type="OrthoDB" id="9792581at2"/>
<dbReference type="PANTHER" id="PTHR43701">
    <property type="entry name" value="MEMBRANE TRANSPORTER PROTEIN MJ0441-RELATED"/>
    <property type="match status" value="1"/>
</dbReference>
<evidence type="ECO:0000256" key="2">
    <source>
        <dbReference type="ARBA" id="ARBA00009142"/>
    </source>
</evidence>
<feature type="transmembrane region" description="Helical" evidence="6">
    <location>
        <begin position="145"/>
        <end position="172"/>
    </location>
</feature>
<dbReference type="Proteomes" id="UP000234748">
    <property type="component" value="Unassembled WGS sequence"/>
</dbReference>
<comment type="similarity">
    <text evidence="2 6">Belongs to the 4-toluene sulfonate uptake permease (TSUP) (TC 2.A.102) family.</text>
</comment>
<evidence type="ECO:0000256" key="1">
    <source>
        <dbReference type="ARBA" id="ARBA00004141"/>
    </source>
</evidence>
<keyword evidence="6" id="KW-1003">Cell membrane</keyword>
<comment type="subcellular location">
    <subcellularLocation>
        <location evidence="6">Cell membrane</location>
        <topology evidence="6">Multi-pass membrane protein</topology>
    </subcellularLocation>
    <subcellularLocation>
        <location evidence="1">Membrane</location>
        <topology evidence="1">Multi-pass membrane protein</topology>
    </subcellularLocation>
</comment>
<keyword evidence="4 6" id="KW-1133">Transmembrane helix</keyword>
<feature type="transmembrane region" description="Helical" evidence="6">
    <location>
        <begin position="52"/>
        <end position="69"/>
    </location>
</feature>
<sequence length="256" mass="26919">MDIGFIGTVLVIGFIGSFLSGMLGIGGAIVNYPILLYIPPLMGFDGFTAHEVSGIVAIQVFVATLGGVWSYRKGGYINKPLFLVMGSSILVGSLIGGYFSQSIPENSISIIYGLLALSAGIIMFVPKKESNQELFDFNKWLAAILAFFVGLTSGVVGAGGSFILIPMMLVVLKVPMRITIATSLAITFVSSAGGVIGKVTTGQVSLLPALLMIAVSVVASPLGVKISKNINSKVLQWALTFLILVTTVKIWADILL</sequence>
<evidence type="ECO:0000313" key="7">
    <source>
        <dbReference type="EMBL" id="PLT30927.1"/>
    </source>
</evidence>
<evidence type="ECO:0000256" key="3">
    <source>
        <dbReference type="ARBA" id="ARBA00022692"/>
    </source>
</evidence>
<name>A0A2N5M995_9BACI</name>
<keyword evidence="5 6" id="KW-0472">Membrane</keyword>
<feature type="transmembrane region" description="Helical" evidence="6">
    <location>
        <begin position="234"/>
        <end position="252"/>
    </location>
</feature>
<accession>A0A2N5M995</accession>
<gene>
    <name evidence="7" type="ORF">CUU66_05080</name>
</gene>
<evidence type="ECO:0000256" key="5">
    <source>
        <dbReference type="ARBA" id="ARBA00023136"/>
    </source>
</evidence>
<dbReference type="RefSeq" id="WP_101640590.1">
    <property type="nucleotide sequence ID" value="NZ_PGUY01000014.1"/>
</dbReference>
<organism evidence="7 8">
    <name type="scientific">Peribacillus deserti</name>
    <dbReference type="NCBI Taxonomy" id="673318"/>
    <lineage>
        <taxon>Bacteria</taxon>
        <taxon>Bacillati</taxon>
        <taxon>Bacillota</taxon>
        <taxon>Bacilli</taxon>
        <taxon>Bacillales</taxon>
        <taxon>Bacillaceae</taxon>
        <taxon>Peribacillus</taxon>
    </lineage>
</organism>
<dbReference type="InterPro" id="IPR051598">
    <property type="entry name" value="TSUP/Inactive_protease-like"/>
</dbReference>
<feature type="transmembrane region" description="Helical" evidence="6">
    <location>
        <begin position="204"/>
        <end position="222"/>
    </location>
</feature>
<feature type="transmembrane region" description="Helical" evidence="6">
    <location>
        <begin position="106"/>
        <end position="125"/>
    </location>
</feature>
<keyword evidence="8" id="KW-1185">Reference proteome</keyword>
<keyword evidence="3 6" id="KW-0812">Transmembrane</keyword>
<dbReference type="Pfam" id="PF01925">
    <property type="entry name" value="TauE"/>
    <property type="match status" value="1"/>
</dbReference>
<evidence type="ECO:0000313" key="8">
    <source>
        <dbReference type="Proteomes" id="UP000234748"/>
    </source>
</evidence>
<feature type="transmembrane region" description="Helical" evidence="6">
    <location>
        <begin position="178"/>
        <end position="197"/>
    </location>
</feature>
<evidence type="ECO:0000256" key="4">
    <source>
        <dbReference type="ARBA" id="ARBA00022989"/>
    </source>
</evidence>
<feature type="transmembrane region" description="Helical" evidence="6">
    <location>
        <begin position="7"/>
        <end position="32"/>
    </location>
</feature>
<reference evidence="7 8" key="1">
    <citation type="submission" date="2017-11" db="EMBL/GenBank/DDBJ databases">
        <title>Comparitive Functional Genomics of Dry Heat Resistant strains isolated from the Viking Spacecraft.</title>
        <authorList>
            <person name="Seuylemezian A."/>
            <person name="Cooper K."/>
            <person name="Vaishampayan P."/>
        </authorList>
    </citation>
    <scope>NUCLEOTIDE SEQUENCE [LARGE SCALE GENOMIC DNA]</scope>
    <source>
        <strain evidence="7 8">V1-29</strain>
    </source>
</reference>
<feature type="transmembrane region" description="Helical" evidence="6">
    <location>
        <begin position="81"/>
        <end position="100"/>
    </location>
</feature>
<evidence type="ECO:0000256" key="6">
    <source>
        <dbReference type="RuleBase" id="RU363041"/>
    </source>
</evidence>
<dbReference type="GO" id="GO:0005886">
    <property type="term" value="C:plasma membrane"/>
    <property type="evidence" value="ECO:0007669"/>
    <property type="project" value="UniProtKB-SubCell"/>
</dbReference>
<dbReference type="AlphaFoldDB" id="A0A2N5M995"/>
<protein>
    <recommendedName>
        <fullName evidence="6">Probable membrane transporter protein</fullName>
    </recommendedName>
</protein>
<dbReference type="InterPro" id="IPR002781">
    <property type="entry name" value="TM_pro_TauE-like"/>
</dbReference>